<evidence type="ECO:0000313" key="10">
    <source>
        <dbReference type="EMBL" id="ADN77373.1"/>
    </source>
</evidence>
<dbReference type="GO" id="GO:0008241">
    <property type="term" value="F:peptidyl-dipeptidase activity"/>
    <property type="evidence" value="ECO:0007669"/>
    <property type="project" value="UniProtKB-EC"/>
</dbReference>
<name>E1SV73_FERBD</name>
<organism evidence="10 11">
    <name type="scientific">Ferrimonas balearica (strain DSM 9799 / CCM 4581 / KCTC 23876 / PAT)</name>
    <dbReference type="NCBI Taxonomy" id="550540"/>
    <lineage>
        <taxon>Bacteria</taxon>
        <taxon>Pseudomonadati</taxon>
        <taxon>Pseudomonadota</taxon>
        <taxon>Gammaproteobacteria</taxon>
        <taxon>Alteromonadales</taxon>
        <taxon>Ferrimonadaceae</taxon>
        <taxon>Ferrimonas</taxon>
    </lineage>
</organism>
<reference evidence="10 11" key="1">
    <citation type="journal article" date="2010" name="Stand. Genomic Sci.">
        <title>Complete genome sequence of Ferrimonas balearica type strain (PAT).</title>
        <authorList>
            <person name="Nolan M."/>
            <person name="Sikorski J."/>
            <person name="Davenport K."/>
            <person name="Lucas S."/>
            <person name="Glavina Del Rio T."/>
            <person name="Tice H."/>
            <person name="Cheng J."/>
            <person name="Goodwin L."/>
            <person name="Pitluck S."/>
            <person name="Liolios K."/>
            <person name="Ivanova N."/>
            <person name="Mavromatis K."/>
            <person name="Ovchinnikova G."/>
            <person name="Pati A."/>
            <person name="Chen A."/>
            <person name="Palaniappan K."/>
            <person name="Land M."/>
            <person name="Hauser L."/>
            <person name="Chang Y."/>
            <person name="Jeffries C."/>
            <person name="Tapia R."/>
            <person name="Brettin T."/>
            <person name="Detter J."/>
            <person name="Han C."/>
            <person name="Yasawong M."/>
            <person name="Rohde M."/>
            <person name="Tindall B."/>
            <person name="Goker M."/>
            <person name="Woyke T."/>
            <person name="Bristow J."/>
            <person name="Eisen J."/>
            <person name="Markowitz V."/>
            <person name="Hugenholtz P."/>
            <person name="Kyrpides N."/>
            <person name="Klenk H."/>
            <person name="Lapidus A."/>
        </authorList>
    </citation>
    <scope>NUCLEOTIDE SEQUENCE [LARGE SCALE GENOMIC DNA]</scope>
    <source>
        <strain evidence="11">DSM 9799 / CCM 4581 / KCTC 23876 / PAT</strain>
    </source>
</reference>
<evidence type="ECO:0000313" key="11">
    <source>
        <dbReference type="Proteomes" id="UP000006683"/>
    </source>
</evidence>
<keyword evidence="8" id="KW-0732">Signal</keyword>
<dbReference type="GeneID" id="67183391"/>
<dbReference type="FunFam" id="3.40.390.10:FF:000009">
    <property type="entry name" value="Oligopeptidase A"/>
    <property type="match status" value="1"/>
</dbReference>
<keyword evidence="11" id="KW-1185">Reference proteome</keyword>
<dbReference type="AlphaFoldDB" id="E1SV73"/>
<accession>E1SV73</accession>
<dbReference type="HOGENOM" id="CLU_001805_4_0_6"/>
<dbReference type="CDD" id="cd06456">
    <property type="entry name" value="M3A_DCP"/>
    <property type="match status" value="1"/>
</dbReference>
<dbReference type="Pfam" id="PF01432">
    <property type="entry name" value="Peptidase_M3"/>
    <property type="match status" value="1"/>
</dbReference>
<feature type="chain" id="PRO_5003151805" evidence="8">
    <location>
        <begin position="20"/>
        <end position="722"/>
    </location>
</feature>
<evidence type="ECO:0000256" key="4">
    <source>
        <dbReference type="ARBA" id="ARBA00022801"/>
    </source>
</evidence>
<dbReference type="GO" id="GO:0004222">
    <property type="term" value="F:metalloendopeptidase activity"/>
    <property type="evidence" value="ECO:0007669"/>
    <property type="project" value="InterPro"/>
</dbReference>
<dbReference type="GO" id="GO:0006508">
    <property type="term" value="P:proteolysis"/>
    <property type="evidence" value="ECO:0007669"/>
    <property type="project" value="UniProtKB-KW"/>
</dbReference>
<feature type="domain" description="Peptidase M3A/M3B catalytic" evidence="9">
    <location>
        <begin position="270"/>
        <end position="715"/>
    </location>
</feature>
<feature type="signal peptide" evidence="8">
    <location>
        <begin position="1"/>
        <end position="19"/>
    </location>
</feature>
<dbReference type="EMBL" id="CP002209">
    <property type="protein sequence ID" value="ADN77373.1"/>
    <property type="molecule type" value="Genomic_DNA"/>
</dbReference>
<dbReference type="InterPro" id="IPR045090">
    <property type="entry name" value="Pept_M3A_M3B"/>
</dbReference>
<dbReference type="PANTHER" id="PTHR43660:SF1">
    <property type="entry name" value="DIPEPTIDYL CARBOXYPEPTIDASE"/>
    <property type="match status" value="1"/>
</dbReference>
<evidence type="ECO:0000259" key="9">
    <source>
        <dbReference type="Pfam" id="PF01432"/>
    </source>
</evidence>
<proteinExistence type="inferred from homology"/>
<dbReference type="InterPro" id="IPR024077">
    <property type="entry name" value="Neurolysin/TOP_dom2"/>
</dbReference>
<dbReference type="Gene3D" id="1.10.1370.10">
    <property type="entry name" value="Neurolysin, domain 3"/>
    <property type="match status" value="1"/>
</dbReference>
<keyword evidence="5 7" id="KW-0862">Zinc</keyword>
<keyword evidence="4 7" id="KW-0378">Hydrolase</keyword>
<comment type="cofactor">
    <cofactor evidence="7">
        <name>Zn(2+)</name>
        <dbReference type="ChEBI" id="CHEBI:29105"/>
    </cofactor>
    <text evidence="7">Binds 1 zinc ion.</text>
</comment>
<evidence type="ECO:0000256" key="6">
    <source>
        <dbReference type="ARBA" id="ARBA00023049"/>
    </source>
</evidence>
<keyword evidence="3 7" id="KW-0479">Metal-binding</keyword>
<evidence type="ECO:0000256" key="7">
    <source>
        <dbReference type="RuleBase" id="RU003435"/>
    </source>
</evidence>
<dbReference type="Proteomes" id="UP000006683">
    <property type="component" value="Chromosome"/>
</dbReference>
<dbReference type="EC" id="3.4.15.5" evidence="10"/>
<evidence type="ECO:0000256" key="8">
    <source>
        <dbReference type="SAM" id="SignalP"/>
    </source>
</evidence>
<dbReference type="GO" id="GO:0005829">
    <property type="term" value="C:cytosol"/>
    <property type="evidence" value="ECO:0007669"/>
    <property type="project" value="TreeGrafter"/>
</dbReference>
<evidence type="ECO:0000256" key="3">
    <source>
        <dbReference type="ARBA" id="ARBA00022723"/>
    </source>
</evidence>
<keyword evidence="2 7" id="KW-0645">Protease</keyword>
<dbReference type="SUPFAM" id="SSF55486">
    <property type="entry name" value="Metalloproteases ('zincins'), catalytic domain"/>
    <property type="match status" value="1"/>
</dbReference>
<dbReference type="InterPro" id="IPR001567">
    <property type="entry name" value="Pept_M3A_M3B_dom"/>
</dbReference>
<protein>
    <submittedName>
        <fullName evidence="10">Peptidyl-dipeptidase Dcp</fullName>
        <ecNumber evidence="10">3.4.15.5</ecNumber>
    </submittedName>
</protein>
<dbReference type="PANTHER" id="PTHR43660">
    <property type="entry name" value="DIPEPTIDYL CARBOXYPEPTIDASE"/>
    <property type="match status" value="1"/>
</dbReference>
<dbReference type="InterPro" id="IPR034005">
    <property type="entry name" value="M3A_DCP"/>
</dbReference>
<dbReference type="GO" id="GO:0046872">
    <property type="term" value="F:metal ion binding"/>
    <property type="evidence" value="ECO:0007669"/>
    <property type="project" value="UniProtKB-UniRule"/>
</dbReference>
<evidence type="ECO:0000256" key="1">
    <source>
        <dbReference type="ARBA" id="ARBA00006040"/>
    </source>
</evidence>
<dbReference type="STRING" id="550540.Fbal_3174"/>
<dbReference type="RefSeq" id="WP_013346679.1">
    <property type="nucleotide sequence ID" value="NC_014541.1"/>
</dbReference>
<gene>
    <name evidence="10" type="ordered locus">Fbal_3174</name>
</gene>
<keyword evidence="6 7" id="KW-0482">Metalloprotease</keyword>
<evidence type="ECO:0000256" key="5">
    <source>
        <dbReference type="ARBA" id="ARBA00022833"/>
    </source>
</evidence>
<dbReference type="Gene3D" id="3.40.390.10">
    <property type="entry name" value="Collagenase (Catalytic Domain)"/>
    <property type="match status" value="1"/>
</dbReference>
<sequence>MLRKTLLASSVVLALAACSDTTPTAQTAAAPAAEAAPQVAQLPDSNPLKNASTLQYQAPDFSRITDEHFKPAFEVGMAQHMAEIEAIANNPEAPTFENTLVAMEKSGALLSRAASVFYNLSSSTSNDARRALETEMGPKFAEHQDNVYLNAKLFERVKAIYDHRAELGLDAESIRLTEVTYEQFVRAGADLSPEQKLKVRELNKKLSELTNQFGQNLLAASQESAVLVTDLAQLSGLSEGAIASAKAAAEKAGKEGYLLTLTNTTRQSALSSLDNRELRQRLWEASAFRATSGEADNQAVLIEIAQLRAEKAALFGFDNWAGYKLQSQMAKDPNTVMDLLGSMVPKVVANANKEAEEIAAMMAADGVEGEVKPWDWLYYAEKVRQQKFNLDAAEVAKYFVFDKVLEDGVFYTMERQYGITFKQRTDLPAYHPDVDVYEIFDKDGKSMALFYADYYAREGKRGGAWMNVFVGQSHLLGTQPVIVNVMNIEKAGEGQPQLVSFDEATTMFHEMGHAVHGLFSDVNYPSLAGTNVSRDFVEFPSTFQEDWAVHPEVIANYAKHVETGEPIPADLLAKVMAASKFNLGFDTLEYLSSALLDMEWHAIGTDAKIDNVADFEAEALAKHGVDLAAIPPRYKSTYFAHIFAGGYSAGYYAYLWSEILAADAFAHIRDTGGLTRERGQLFRDKILSMGNSQDLMETYKGFKGEEPTTEALLIRRGISLAK</sequence>
<dbReference type="OrthoDB" id="9773538at2"/>
<comment type="similarity">
    <text evidence="1 7">Belongs to the peptidase M3 family.</text>
</comment>
<dbReference type="GO" id="GO:0004180">
    <property type="term" value="F:carboxypeptidase activity"/>
    <property type="evidence" value="ECO:0007669"/>
    <property type="project" value="UniProtKB-KW"/>
</dbReference>
<keyword evidence="10" id="KW-0121">Carboxypeptidase</keyword>
<dbReference type="KEGG" id="fbl:Fbal_3174"/>
<evidence type="ECO:0000256" key="2">
    <source>
        <dbReference type="ARBA" id="ARBA00022670"/>
    </source>
</evidence>
<dbReference type="eggNOG" id="COG0339">
    <property type="taxonomic scope" value="Bacteria"/>
</dbReference>
<dbReference type="PROSITE" id="PS51257">
    <property type="entry name" value="PROKAR_LIPOPROTEIN"/>
    <property type="match status" value="1"/>
</dbReference>
<dbReference type="InterPro" id="IPR024079">
    <property type="entry name" value="MetalloPept_cat_dom_sf"/>
</dbReference>